<name>A0A9N8E9H6_9STRA</name>
<proteinExistence type="predicted"/>
<comment type="caution">
    <text evidence="1">The sequence shown here is derived from an EMBL/GenBank/DDBJ whole genome shotgun (WGS) entry which is preliminary data.</text>
</comment>
<sequence length="512" mass="59258">MLQVQQAGSSAYMWTSRECRYRLPDRPRSESRVVAVNTETKWFDWTGGSRKQPIVEFQPKRNAYDLFQNQSCKAISESKFACNSNVSLITVGPLSMYQMKYQHKSTQQDDTAEYATVERAIKSLNGRVYEDDDKEALRRICRAAFAHNKSNIIGPSLASFITRNKSRFYFSHRFLYCPIKDVMLLLNKQEVSSELRYSPTGQAYLENQALHYLCRNKDLENVSVKRFYELYEERPMKSVHRRKRQRTDEEKWPFMADTGHFVHPSAIKGNDGVLTGETSAGVILRKEEALVRVPQWAFSDAGGFGANILTCPTGELNQAMDTYAEVLLALYLPHRCLADLKKSVPQTNYAFAERLREVYEYDVLRKANNEEPVVFSERNLSFIQNIQDTAFNNPRYKVKEDDLQRVTKPYRPEHWEENMYENESDDEHEHEEDDLIQKVYEDWIRDLESQGTTDSNRDFLASTFDGLSFTAIRHNGSDNAGYNVQLPIPENSLDENEFVTISVDFHTTGTTV</sequence>
<keyword evidence="2" id="KW-1185">Reference proteome</keyword>
<dbReference type="Proteomes" id="UP001153069">
    <property type="component" value="Unassembled WGS sequence"/>
</dbReference>
<accession>A0A9N8E9H6</accession>
<gene>
    <name evidence="1" type="ORF">SEMRO_642_G180230.1</name>
</gene>
<dbReference type="AlphaFoldDB" id="A0A9N8E9H6"/>
<evidence type="ECO:0000313" key="1">
    <source>
        <dbReference type="EMBL" id="CAB9514264.1"/>
    </source>
</evidence>
<reference evidence="1" key="1">
    <citation type="submission" date="2020-06" db="EMBL/GenBank/DDBJ databases">
        <authorList>
            <consortium name="Plant Systems Biology data submission"/>
        </authorList>
    </citation>
    <scope>NUCLEOTIDE SEQUENCE</scope>
    <source>
        <strain evidence="1">D6</strain>
    </source>
</reference>
<dbReference type="OrthoDB" id="55320at2759"/>
<dbReference type="EMBL" id="CAICTM010000641">
    <property type="protein sequence ID" value="CAB9514264.1"/>
    <property type="molecule type" value="Genomic_DNA"/>
</dbReference>
<organism evidence="1 2">
    <name type="scientific">Seminavis robusta</name>
    <dbReference type="NCBI Taxonomy" id="568900"/>
    <lineage>
        <taxon>Eukaryota</taxon>
        <taxon>Sar</taxon>
        <taxon>Stramenopiles</taxon>
        <taxon>Ochrophyta</taxon>
        <taxon>Bacillariophyta</taxon>
        <taxon>Bacillariophyceae</taxon>
        <taxon>Bacillariophycidae</taxon>
        <taxon>Naviculales</taxon>
        <taxon>Naviculaceae</taxon>
        <taxon>Seminavis</taxon>
    </lineage>
</organism>
<protein>
    <submittedName>
        <fullName evidence="1">Uncharacterized protein</fullName>
    </submittedName>
</protein>
<evidence type="ECO:0000313" key="2">
    <source>
        <dbReference type="Proteomes" id="UP001153069"/>
    </source>
</evidence>